<dbReference type="InterPro" id="IPR037465">
    <property type="entry name" value="YlxR"/>
</dbReference>
<proteinExistence type="predicted"/>
<dbReference type="Gene3D" id="3.30.1230.10">
    <property type="entry name" value="YlxR-like"/>
    <property type="match status" value="1"/>
</dbReference>
<evidence type="ECO:0000313" key="3">
    <source>
        <dbReference type="Proteomes" id="UP001235840"/>
    </source>
</evidence>
<accession>A0ABT9VUP0</accession>
<dbReference type="PANTHER" id="PTHR34215:SF1">
    <property type="entry name" value="YLXR DOMAIN-CONTAINING PROTEIN"/>
    <property type="match status" value="1"/>
</dbReference>
<dbReference type="Pfam" id="PF04296">
    <property type="entry name" value="YlxR"/>
    <property type="match status" value="1"/>
</dbReference>
<gene>
    <name evidence="2" type="ORF">J2S11_000606</name>
</gene>
<name>A0ABT9VUP0_9BACI</name>
<dbReference type="SUPFAM" id="SSF64376">
    <property type="entry name" value="YlxR-like"/>
    <property type="match status" value="1"/>
</dbReference>
<dbReference type="EMBL" id="JAUSTY010000002">
    <property type="protein sequence ID" value="MDQ0164706.1"/>
    <property type="molecule type" value="Genomic_DNA"/>
</dbReference>
<dbReference type="InterPro" id="IPR007393">
    <property type="entry name" value="YlxR_dom"/>
</dbReference>
<protein>
    <submittedName>
        <fullName evidence="2">RNA-binding protein YlxR (DUF448 family)</fullName>
    </submittedName>
</protein>
<dbReference type="NCBIfam" id="NF047356">
    <property type="entry name" value="RNA_bind_RnpM"/>
    <property type="match status" value="1"/>
</dbReference>
<reference evidence="2 3" key="1">
    <citation type="submission" date="2023-07" db="EMBL/GenBank/DDBJ databases">
        <title>Genomic Encyclopedia of Type Strains, Phase IV (KMG-IV): sequencing the most valuable type-strain genomes for metagenomic binning, comparative biology and taxonomic classification.</title>
        <authorList>
            <person name="Goeker M."/>
        </authorList>
    </citation>
    <scope>NUCLEOTIDE SEQUENCE [LARGE SCALE GENOMIC DNA]</scope>
    <source>
        <strain evidence="2 3">DSM 12751</strain>
    </source>
</reference>
<organism evidence="2 3">
    <name type="scientific">Caldalkalibacillus horti</name>
    <dbReference type="NCBI Taxonomy" id="77523"/>
    <lineage>
        <taxon>Bacteria</taxon>
        <taxon>Bacillati</taxon>
        <taxon>Bacillota</taxon>
        <taxon>Bacilli</taxon>
        <taxon>Bacillales</taxon>
        <taxon>Bacillaceae</taxon>
        <taxon>Caldalkalibacillus</taxon>
    </lineage>
</organism>
<dbReference type="CDD" id="cd00279">
    <property type="entry name" value="YlxR"/>
    <property type="match status" value="1"/>
</dbReference>
<dbReference type="Proteomes" id="UP001235840">
    <property type="component" value="Unassembled WGS sequence"/>
</dbReference>
<comment type="caution">
    <text evidence="2">The sequence shown here is derived from an EMBL/GenBank/DDBJ whole genome shotgun (WGS) entry which is preliminary data.</text>
</comment>
<sequence>MKNKKIPLRKCIACQEMKEKKSLIRIVRTPESEIKLDPTGKASGRGAYVCTEVECLEKLQKNKALERSFKMKISNQVYDELLLQLKADKA</sequence>
<feature type="domain" description="YlxR" evidence="1">
    <location>
        <begin position="9"/>
        <end position="81"/>
    </location>
</feature>
<keyword evidence="3" id="KW-1185">Reference proteome</keyword>
<dbReference type="InterPro" id="IPR035931">
    <property type="entry name" value="YlxR-like_sf"/>
</dbReference>
<dbReference type="PANTHER" id="PTHR34215">
    <property type="entry name" value="BLL0784 PROTEIN"/>
    <property type="match status" value="1"/>
</dbReference>
<evidence type="ECO:0000313" key="2">
    <source>
        <dbReference type="EMBL" id="MDQ0164706.1"/>
    </source>
</evidence>
<evidence type="ECO:0000259" key="1">
    <source>
        <dbReference type="Pfam" id="PF04296"/>
    </source>
</evidence>